<evidence type="ECO:0000313" key="8">
    <source>
        <dbReference type="EMBL" id="TGZ56673.1"/>
    </source>
</evidence>
<dbReference type="PROSITE" id="PS50188">
    <property type="entry name" value="B302_SPRY"/>
    <property type="match status" value="1"/>
</dbReference>
<comment type="subcellular location">
    <subcellularLocation>
        <location evidence="1">Nucleus</location>
    </subcellularLocation>
</comment>
<dbReference type="InterPro" id="IPR035778">
    <property type="entry name" value="SPRY_hnRNP_U"/>
</dbReference>
<dbReference type="Pfam" id="PF13671">
    <property type="entry name" value="AAA_33"/>
    <property type="match status" value="1"/>
</dbReference>
<dbReference type="Gene3D" id="3.40.50.300">
    <property type="entry name" value="P-loop containing nucleotide triphosphate hydrolases"/>
    <property type="match status" value="1"/>
</dbReference>
<dbReference type="EMBL" id="QBLH01000303">
    <property type="protein sequence ID" value="TGZ56673.1"/>
    <property type="molecule type" value="Genomic_DNA"/>
</dbReference>
<evidence type="ECO:0000313" key="9">
    <source>
        <dbReference type="Proteomes" id="UP000310200"/>
    </source>
</evidence>
<keyword evidence="3" id="KW-0597">Phosphoprotein</keyword>
<feature type="compositionally biased region" description="Basic and acidic residues" evidence="5">
    <location>
        <begin position="957"/>
        <end position="971"/>
    </location>
</feature>
<dbReference type="GO" id="GO:1990904">
    <property type="term" value="C:ribonucleoprotein complex"/>
    <property type="evidence" value="ECO:0007669"/>
    <property type="project" value="UniProtKB-KW"/>
</dbReference>
<dbReference type="GO" id="GO:0005634">
    <property type="term" value="C:nucleus"/>
    <property type="evidence" value="ECO:0007669"/>
    <property type="project" value="UniProtKB-SubCell"/>
</dbReference>
<dbReference type="PANTHER" id="PTHR12381:SF56">
    <property type="entry name" value="B30.2_SPRY DOMAIN-CONTAINING PROTEIN-RELATED"/>
    <property type="match status" value="1"/>
</dbReference>
<dbReference type="SUPFAM" id="SSF68906">
    <property type="entry name" value="SAP domain"/>
    <property type="match status" value="2"/>
</dbReference>
<dbReference type="SUPFAM" id="SSF52540">
    <property type="entry name" value="P-loop containing nucleoside triphosphate hydrolases"/>
    <property type="match status" value="1"/>
</dbReference>
<dbReference type="SUPFAM" id="SSF49899">
    <property type="entry name" value="Concanavalin A-like lectins/glucanases"/>
    <property type="match status" value="1"/>
</dbReference>
<dbReference type="Gene3D" id="1.10.720.30">
    <property type="entry name" value="SAP domain"/>
    <property type="match status" value="2"/>
</dbReference>
<dbReference type="GO" id="GO:0003723">
    <property type="term" value="F:RNA binding"/>
    <property type="evidence" value="ECO:0007669"/>
    <property type="project" value="TreeGrafter"/>
</dbReference>
<feature type="region of interest" description="Disordered" evidence="5">
    <location>
        <begin position="429"/>
        <end position="469"/>
    </location>
</feature>
<feature type="region of interest" description="Disordered" evidence="5">
    <location>
        <begin position="860"/>
        <end position="922"/>
    </location>
</feature>
<evidence type="ECO:0000256" key="5">
    <source>
        <dbReference type="SAM" id="MobiDB-lite"/>
    </source>
</evidence>
<dbReference type="PANTHER" id="PTHR12381">
    <property type="entry name" value="HETEROGENEOUS NUCLEAR RIBONUCLEOPROTEIN U FAMILY MEMBER"/>
    <property type="match status" value="1"/>
</dbReference>
<dbReference type="InterPro" id="IPR003034">
    <property type="entry name" value="SAP_dom"/>
</dbReference>
<dbReference type="STRING" id="300112.A0A4S2L1U6"/>
<dbReference type="GO" id="GO:0000380">
    <property type="term" value="P:alternative mRNA splicing, via spliceosome"/>
    <property type="evidence" value="ECO:0007669"/>
    <property type="project" value="TreeGrafter"/>
</dbReference>
<feature type="compositionally biased region" description="Basic and acidic residues" evidence="5">
    <location>
        <begin position="873"/>
        <end position="905"/>
    </location>
</feature>
<dbReference type="Pfam" id="PF02037">
    <property type="entry name" value="SAP"/>
    <property type="match status" value="2"/>
</dbReference>
<feature type="compositionally biased region" description="Gly residues" evidence="5">
    <location>
        <begin position="1016"/>
        <end position="1025"/>
    </location>
</feature>
<keyword evidence="2" id="KW-0488">Methylation</keyword>
<feature type="compositionally biased region" description="Low complexity" evidence="5">
    <location>
        <begin position="124"/>
        <end position="147"/>
    </location>
</feature>
<keyword evidence="8" id="KW-0687">Ribonucleoprotein</keyword>
<dbReference type="AlphaFoldDB" id="A0A4S2L1U6"/>
<feature type="region of interest" description="Disordered" evidence="5">
    <location>
        <begin position="254"/>
        <end position="343"/>
    </location>
</feature>
<dbReference type="CDD" id="cd12884">
    <property type="entry name" value="SPRY_hnRNP"/>
    <property type="match status" value="1"/>
</dbReference>
<dbReference type="InterPro" id="IPR003877">
    <property type="entry name" value="SPRY_dom"/>
</dbReference>
<organism evidence="8 9">
    <name type="scientific">Temnothorax longispinosus</name>
    <dbReference type="NCBI Taxonomy" id="300112"/>
    <lineage>
        <taxon>Eukaryota</taxon>
        <taxon>Metazoa</taxon>
        <taxon>Ecdysozoa</taxon>
        <taxon>Arthropoda</taxon>
        <taxon>Hexapoda</taxon>
        <taxon>Insecta</taxon>
        <taxon>Pterygota</taxon>
        <taxon>Neoptera</taxon>
        <taxon>Endopterygota</taxon>
        <taxon>Hymenoptera</taxon>
        <taxon>Apocrita</taxon>
        <taxon>Aculeata</taxon>
        <taxon>Formicoidea</taxon>
        <taxon>Formicidae</taxon>
        <taxon>Myrmicinae</taxon>
        <taxon>Temnothorax</taxon>
    </lineage>
</organism>
<dbReference type="Gene3D" id="2.60.120.920">
    <property type="match status" value="1"/>
</dbReference>
<keyword evidence="4" id="KW-0539">Nucleus</keyword>
<name>A0A4S2L1U6_9HYME</name>
<feature type="domain" description="SAP" evidence="7">
    <location>
        <begin position="57"/>
        <end position="91"/>
    </location>
</feature>
<dbReference type="InterPro" id="IPR043136">
    <property type="entry name" value="B30.2/SPRY_sf"/>
</dbReference>
<sequence>MMDPSKLKVVELRAALSDRGLDTKGNKPVLVERLRKALEEEETPQEYVYKRQCMMDPSKLKVVELRAALSDRGLDTKGNKPVLVERLRKALEEEETPQEYDSALHTENIGDTALKETQERVAEAARSSQPPRTPSRASRSSSMTTPTKISTRNALRASTTPNSSKHATPSKPQYGERTYETLVTISESISEEPVIQQQEEMSKMSPAKYREEQKDDAPNILPKVYSVVSEKYEAEEAKRVNILEGNKYRANISQVPVTEPSEKSSTRACVDQFSITREGHEAKISSIDEDGKIQQLTAETEDTTKLEEKTENKDEDDDKIQHVFEKSSQDERSREKENERIEGRCNVKDNINIPEVEQPTHVIPDHVDKTSDPDVKQEEKIIHDAYTAQDNKMDISANMENLDEKVDNNEISRDLQELAEDSFLKQTVAVDAEESNRMDGNDRKRKRSPSPAKVRQVSPVPQKAEDEPDLDESAVILSWYDSDLNLVINKNGFYSATPMYDGDLCDMWAGARASHGVLNGKVYYEVRITQHYPTIAKDEKHSHMLRVGWSVPSTSMQLGEEKLSYAYTSAGQQGTDKKFTDYGSPFGKDDVVGCYLDMTPENTVDVFYTVNGKNVGSAFNISKEELGDRPLFPHILSKNCTFVCNFGQEEAWREQIPDYILVGNIDAKDKRAGPRRPDGKAACEVIMMCGLPAAGKSTWARKHAADHPDKLYNILALHNLIEKTGDIALSDRDENTCQRERIDRCNRALDQLIDVASGRRRNYILDQKSNVYSSVQRRKMRNFCGYQRKAVVVIPTDEEYNQRLSTHNAIEGNASESNLAEMKATFTAPSVGEFFDAVEWIGLDEEEAKKLIEKYNKEGKDAGFSQQSTAKRPRLDKTESNKETRDSRNSRDIRDRRNNYQDRGRNLWRGANMGGWRGERQQRGGYMRHTGGYGPPPVPWRLRGRGGPAMARGADRRITGVDRRPGNDRNRSVAPRQGGWGPMSGTYQGSSQQSSWGQQDTWSNSQAQGTWNQQSGGWGQQQWGGGWKGYGQGTYAQTGYNQHGYGNGNWSSWNQQYYNNQYWGQQQQQSGQTTAAGGQAEITNDMVATTSTNTGAGYTYSQG</sequence>
<feature type="compositionally biased region" description="Basic and acidic residues" evidence="5">
    <location>
        <begin position="302"/>
        <end position="312"/>
    </location>
</feature>
<evidence type="ECO:0000256" key="3">
    <source>
        <dbReference type="ARBA" id="ARBA00022553"/>
    </source>
</evidence>
<feature type="domain" description="SAP" evidence="7">
    <location>
        <begin position="4"/>
        <end position="38"/>
    </location>
</feature>
<evidence type="ECO:0000259" key="6">
    <source>
        <dbReference type="PROSITE" id="PS50188"/>
    </source>
</evidence>
<dbReference type="Pfam" id="PF00622">
    <property type="entry name" value="SPRY"/>
    <property type="match status" value="1"/>
</dbReference>
<evidence type="ECO:0000259" key="7">
    <source>
        <dbReference type="PROSITE" id="PS50800"/>
    </source>
</evidence>
<comment type="caution">
    <text evidence="8">The sequence shown here is derived from an EMBL/GenBank/DDBJ whole genome shotgun (WGS) entry which is preliminary data.</text>
</comment>
<feature type="region of interest" description="Disordered" evidence="5">
    <location>
        <begin position="117"/>
        <end position="216"/>
    </location>
</feature>
<evidence type="ECO:0000256" key="4">
    <source>
        <dbReference type="ARBA" id="ARBA00023242"/>
    </source>
</evidence>
<feature type="compositionally biased region" description="Basic and acidic residues" evidence="5">
    <location>
        <begin position="319"/>
        <end position="343"/>
    </location>
</feature>
<dbReference type="Proteomes" id="UP000310200">
    <property type="component" value="Unassembled WGS sequence"/>
</dbReference>
<feature type="domain" description="B30.2/SPRY" evidence="6">
    <location>
        <begin position="444"/>
        <end position="651"/>
    </location>
</feature>
<feature type="region of interest" description="Disordered" evidence="5">
    <location>
        <begin position="957"/>
        <end position="1025"/>
    </location>
</feature>
<dbReference type="SMART" id="SM00449">
    <property type="entry name" value="SPRY"/>
    <property type="match status" value="1"/>
</dbReference>
<dbReference type="PROSITE" id="PS50800">
    <property type="entry name" value="SAP"/>
    <property type="match status" value="2"/>
</dbReference>
<accession>A0A4S2L1U6</accession>
<evidence type="ECO:0000256" key="2">
    <source>
        <dbReference type="ARBA" id="ARBA00022481"/>
    </source>
</evidence>
<evidence type="ECO:0000256" key="1">
    <source>
        <dbReference type="ARBA" id="ARBA00004123"/>
    </source>
</evidence>
<dbReference type="SMART" id="SM00513">
    <property type="entry name" value="SAP"/>
    <property type="match status" value="2"/>
</dbReference>
<reference evidence="8 9" key="1">
    <citation type="journal article" date="2019" name="Philos. Trans. R. Soc. Lond., B, Biol. Sci.">
        <title>Ant behaviour and brain gene expression of defending hosts depend on the ecological success of the intruding social parasite.</title>
        <authorList>
            <person name="Kaur R."/>
            <person name="Stoldt M."/>
            <person name="Jongepier E."/>
            <person name="Feldmeyer B."/>
            <person name="Menzel F."/>
            <person name="Bornberg-Bauer E."/>
            <person name="Foitzik S."/>
        </authorList>
    </citation>
    <scope>NUCLEOTIDE SEQUENCE [LARGE SCALE GENOMIC DNA]</scope>
    <source>
        <tissue evidence="8">Whole body</tissue>
    </source>
</reference>
<keyword evidence="9" id="KW-1185">Reference proteome</keyword>
<dbReference type="InterPro" id="IPR036361">
    <property type="entry name" value="SAP_dom_sf"/>
</dbReference>
<dbReference type="InterPro" id="IPR013320">
    <property type="entry name" value="ConA-like_dom_sf"/>
</dbReference>
<feature type="compositionally biased region" description="Polar residues" evidence="5">
    <location>
        <begin position="148"/>
        <end position="171"/>
    </location>
</feature>
<proteinExistence type="predicted"/>
<feature type="compositionally biased region" description="Low complexity" evidence="5">
    <location>
        <begin position="984"/>
        <end position="999"/>
    </location>
</feature>
<protein>
    <submittedName>
        <fullName evidence="8">Heterogeneous nuclear ribonucleoprotein U-like protein 1</fullName>
    </submittedName>
</protein>
<gene>
    <name evidence="8" type="ORF">DBV15_07756</name>
</gene>
<dbReference type="InterPro" id="IPR001870">
    <property type="entry name" value="B30.2/SPRY"/>
</dbReference>
<dbReference type="InterPro" id="IPR027417">
    <property type="entry name" value="P-loop_NTPase"/>
</dbReference>